<accession>A0A6I8NKZ3</accession>
<dbReference type="SMART" id="SM00034">
    <property type="entry name" value="CLECT"/>
    <property type="match status" value="1"/>
</dbReference>
<dbReference type="PANTHER" id="PTHR22800">
    <property type="entry name" value="C-TYPE LECTIN PROTEINS"/>
    <property type="match status" value="1"/>
</dbReference>
<evidence type="ECO:0000256" key="1">
    <source>
        <dbReference type="ARBA" id="ARBA00004606"/>
    </source>
</evidence>
<keyword evidence="5" id="KW-1133">Transmembrane helix</keyword>
<dbReference type="AlphaFoldDB" id="A0A6I8NKZ3"/>
<keyword evidence="7" id="KW-0325">Glycoprotein</keyword>
<reference evidence="11" key="2">
    <citation type="submission" date="2025-08" db="UniProtKB">
        <authorList>
            <consortium name="Ensembl"/>
        </authorList>
    </citation>
    <scope>IDENTIFICATION</scope>
    <source>
        <strain evidence="11">Glennie</strain>
    </source>
</reference>
<protein>
    <recommendedName>
        <fullName evidence="8">Natural killer cells antigen CD94</fullName>
    </recommendedName>
    <alternativeName>
        <fullName evidence="9">Killer cell lectin-like receptor subfamily D member 1</fullName>
    </alternativeName>
</protein>
<dbReference type="InterPro" id="IPR001304">
    <property type="entry name" value="C-type_lectin-like"/>
</dbReference>
<comment type="subcellular location">
    <subcellularLocation>
        <location evidence="1">Membrane</location>
        <topology evidence="1">Single-pass type II membrane protein</topology>
    </subcellularLocation>
</comment>
<evidence type="ECO:0000256" key="3">
    <source>
        <dbReference type="ARBA" id="ARBA00022734"/>
    </source>
</evidence>
<sequence>MSEQRMMDKEMKLLRSSKDQCRKRFKHVKNKDFPVRLWRLFALILGLLCVLLTAILAVLAVLKTRRDLVKEHQNSSRGTRPLKDCHCRICPELWFGNGKNCYQISLEKKSWFESKIACASRNTSLLQIDSKEELDFLKKLPMMVWIGLSRHSNHEPWKWGDGSTLYTDLINLQNSQKNQTGNCVVFRSIDRTFHDNCETKNLYICES</sequence>
<proteinExistence type="predicted"/>
<evidence type="ECO:0000313" key="11">
    <source>
        <dbReference type="Ensembl" id="ENSOANP00000041415.1"/>
    </source>
</evidence>
<evidence type="ECO:0000256" key="4">
    <source>
        <dbReference type="ARBA" id="ARBA00022968"/>
    </source>
</evidence>
<evidence type="ECO:0000256" key="6">
    <source>
        <dbReference type="ARBA" id="ARBA00023136"/>
    </source>
</evidence>
<dbReference type="Proteomes" id="UP000002279">
    <property type="component" value="Chromosome 17"/>
</dbReference>
<evidence type="ECO:0000259" key="10">
    <source>
        <dbReference type="PROSITE" id="PS50041"/>
    </source>
</evidence>
<dbReference type="PROSITE" id="PS50041">
    <property type="entry name" value="C_TYPE_LECTIN_2"/>
    <property type="match status" value="1"/>
</dbReference>
<keyword evidence="3" id="KW-0430">Lectin</keyword>
<dbReference type="Gene3D" id="3.10.100.10">
    <property type="entry name" value="Mannose-Binding Protein A, subunit A"/>
    <property type="match status" value="1"/>
</dbReference>
<evidence type="ECO:0000313" key="12">
    <source>
        <dbReference type="Proteomes" id="UP000002279"/>
    </source>
</evidence>
<evidence type="ECO:0000256" key="8">
    <source>
        <dbReference type="ARBA" id="ARBA00041193"/>
    </source>
</evidence>
<evidence type="ECO:0000256" key="7">
    <source>
        <dbReference type="ARBA" id="ARBA00023180"/>
    </source>
</evidence>
<feature type="domain" description="C-type lectin" evidence="10">
    <location>
        <begin position="97"/>
        <end position="206"/>
    </location>
</feature>
<dbReference type="InParanoid" id="A0A6I8NKZ3"/>
<dbReference type="InterPro" id="IPR050919">
    <property type="entry name" value="NKG2/CD94_NK_receptors"/>
</dbReference>
<reference evidence="11 12" key="1">
    <citation type="journal article" date="2008" name="Nature">
        <title>Genome analysis of the platypus reveals unique signatures of evolution.</title>
        <authorList>
            <person name="Warren W.C."/>
            <person name="Hillier L.W."/>
            <person name="Marshall Graves J.A."/>
            <person name="Birney E."/>
            <person name="Ponting C.P."/>
            <person name="Grutzner F."/>
            <person name="Belov K."/>
            <person name="Miller W."/>
            <person name="Clarke L."/>
            <person name="Chinwalla A.T."/>
            <person name="Yang S.P."/>
            <person name="Heger A."/>
            <person name="Locke D.P."/>
            <person name="Miethke P."/>
            <person name="Waters P.D."/>
            <person name="Veyrunes F."/>
            <person name="Fulton L."/>
            <person name="Fulton B."/>
            <person name="Graves T."/>
            <person name="Wallis J."/>
            <person name="Puente X.S."/>
            <person name="Lopez-Otin C."/>
            <person name="Ordonez G.R."/>
            <person name="Eichler E.E."/>
            <person name="Chen L."/>
            <person name="Cheng Z."/>
            <person name="Deakin J.E."/>
            <person name="Alsop A."/>
            <person name="Thompson K."/>
            <person name="Kirby P."/>
            <person name="Papenfuss A.T."/>
            <person name="Wakefield M.J."/>
            <person name="Olender T."/>
            <person name="Lancet D."/>
            <person name="Huttley G.A."/>
            <person name="Smit A.F."/>
            <person name="Pask A."/>
            <person name="Temple-Smith P."/>
            <person name="Batzer M.A."/>
            <person name="Walker J.A."/>
            <person name="Konkel M.K."/>
            <person name="Harris R.S."/>
            <person name="Whittington C.M."/>
            <person name="Wong E.S."/>
            <person name="Gemmell N.J."/>
            <person name="Buschiazzo E."/>
            <person name="Vargas Jentzsch I.M."/>
            <person name="Merkel A."/>
            <person name="Schmitz J."/>
            <person name="Zemann A."/>
            <person name="Churakov G."/>
            <person name="Kriegs J.O."/>
            <person name="Brosius J."/>
            <person name="Murchison E.P."/>
            <person name="Sachidanandam R."/>
            <person name="Smith C."/>
            <person name="Hannon G.J."/>
            <person name="Tsend-Ayush E."/>
            <person name="McMillan D."/>
            <person name="Attenborough R."/>
            <person name="Rens W."/>
            <person name="Ferguson-Smith M."/>
            <person name="Lefevre C.M."/>
            <person name="Sharp J.A."/>
            <person name="Nicholas K.R."/>
            <person name="Ray D.A."/>
            <person name="Kube M."/>
            <person name="Reinhardt R."/>
            <person name="Pringle T.H."/>
            <person name="Taylor J."/>
            <person name="Jones R.C."/>
            <person name="Nixon B."/>
            <person name="Dacheux J.L."/>
            <person name="Niwa H."/>
            <person name="Sekita Y."/>
            <person name="Huang X."/>
            <person name="Stark A."/>
            <person name="Kheradpour P."/>
            <person name="Kellis M."/>
            <person name="Flicek P."/>
            <person name="Chen Y."/>
            <person name="Webber C."/>
            <person name="Hardison R."/>
            <person name="Nelson J."/>
            <person name="Hallsworth-Pepin K."/>
            <person name="Delehaunty K."/>
            <person name="Markovic C."/>
            <person name="Minx P."/>
            <person name="Feng Y."/>
            <person name="Kremitzki C."/>
            <person name="Mitreva M."/>
            <person name="Glasscock J."/>
            <person name="Wylie T."/>
            <person name="Wohldmann P."/>
            <person name="Thiru P."/>
            <person name="Nhan M.N."/>
            <person name="Pohl C.S."/>
            <person name="Smith S.M."/>
            <person name="Hou S."/>
            <person name="Nefedov M."/>
            <person name="de Jong P.J."/>
            <person name="Renfree M.B."/>
            <person name="Mardis E.R."/>
            <person name="Wilson R.K."/>
        </authorList>
    </citation>
    <scope>NUCLEOTIDE SEQUENCE [LARGE SCALE GENOMIC DNA]</scope>
    <source>
        <strain evidence="11 12">Glennie</strain>
    </source>
</reference>
<keyword evidence="12" id="KW-1185">Reference proteome</keyword>
<dbReference type="InterPro" id="IPR033992">
    <property type="entry name" value="NKR-like_CTLD"/>
</dbReference>
<dbReference type="Pfam" id="PF00059">
    <property type="entry name" value="Lectin_C"/>
    <property type="match status" value="1"/>
</dbReference>
<dbReference type="GO" id="GO:0045954">
    <property type="term" value="P:positive regulation of natural killer cell mediated cytotoxicity"/>
    <property type="evidence" value="ECO:0000318"/>
    <property type="project" value="GO_Central"/>
</dbReference>
<dbReference type="SUPFAM" id="SSF56436">
    <property type="entry name" value="C-type lectin-like"/>
    <property type="match status" value="1"/>
</dbReference>
<evidence type="ECO:0000256" key="2">
    <source>
        <dbReference type="ARBA" id="ARBA00022692"/>
    </source>
</evidence>
<keyword evidence="2" id="KW-0812">Transmembrane</keyword>
<name>A0A6I8NKZ3_ORNAN</name>
<dbReference type="GeneTree" id="ENSGT00940000154558"/>
<organism evidence="11 12">
    <name type="scientific">Ornithorhynchus anatinus</name>
    <name type="common">Duckbill platypus</name>
    <dbReference type="NCBI Taxonomy" id="9258"/>
    <lineage>
        <taxon>Eukaryota</taxon>
        <taxon>Metazoa</taxon>
        <taxon>Chordata</taxon>
        <taxon>Craniata</taxon>
        <taxon>Vertebrata</taxon>
        <taxon>Euteleostomi</taxon>
        <taxon>Mammalia</taxon>
        <taxon>Monotremata</taxon>
        <taxon>Ornithorhynchidae</taxon>
        <taxon>Ornithorhynchus</taxon>
    </lineage>
</organism>
<keyword evidence="6" id="KW-0472">Membrane</keyword>
<dbReference type="GO" id="GO:0030246">
    <property type="term" value="F:carbohydrate binding"/>
    <property type="evidence" value="ECO:0007669"/>
    <property type="project" value="UniProtKB-KW"/>
</dbReference>
<dbReference type="OMA" id="MWICERN"/>
<reference evidence="11" key="3">
    <citation type="submission" date="2025-09" db="UniProtKB">
        <authorList>
            <consortium name="Ensembl"/>
        </authorList>
    </citation>
    <scope>IDENTIFICATION</scope>
    <source>
        <strain evidence="11">Glennie</strain>
    </source>
</reference>
<dbReference type="GO" id="GO:0002223">
    <property type="term" value="P:stimulatory C-type lectin receptor signaling pathway"/>
    <property type="evidence" value="ECO:0000318"/>
    <property type="project" value="GO_Central"/>
</dbReference>
<dbReference type="InterPro" id="IPR016186">
    <property type="entry name" value="C-type_lectin-like/link_sf"/>
</dbReference>
<dbReference type="CDD" id="cd03593">
    <property type="entry name" value="CLECT_NK_receptors_like"/>
    <property type="match status" value="1"/>
</dbReference>
<evidence type="ECO:0000256" key="5">
    <source>
        <dbReference type="ARBA" id="ARBA00022989"/>
    </source>
</evidence>
<keyword evidence="4" id="KW-0735">Signal-anchor</keyword>
<dbReference type="PANTHER" id="PTHR22800:SF252">
    <property type="entry name" value="NATURAL KILLER CELLS ANTIGEN CD94"/>
    <property type="match status" value="1"/>
</dbReference>
<dbReference type="Ensembl" id="ENSOANT00000061464.1">
    <property type="protein sequence ID" value="ENSOANP00000041415.1"/>
    <property type="gene ID" value="ENSOANG00000047767.1"/>
</dbReference>
<dbReference type="GO" id="GO:0016020">
    <property type="term" value="C:membrane"/>
    <property type="evidence" value="ECO:0007669"/>
    <property type="project" value="UniProtKB-SubCell"/>
</dbReference>
<evidence type="ECO:0000256" key="9">
    <source>
        <dbReference type="ARBA" id="ARBA00041489"/>
    </source>
</evidence>
<dbReference type="InterPro" id="IPR016187">
    <property type="entry name" value="CTDL_fold"/>
</dbReference>